<dbReference type="Proteomes" id="UP000008177">
    <property type="component" value="Unplaced contigs"/>
</dbReference>
<dbReference type="PANTHER" id="PTHR38119">
    <property type="entry name" value="BTB DOMAIN-CONTAINING PROTEIN-RELATED"/>
    <property type="match status" value="1"/>
</dbReference>
<dbReference type="AlphaFoldDB" id="G2YRH3"/>
<evidence type="ECO:0000256" key="1">
    <source>
        <dbReference type="SAM" id="MobiDB-lite"/>
    </source>
</evidence>
<dbReference type="InParanoid" id="G2YRH3"/>
<gene>
    <name evidence="2" type="ORF">BofuT4_P129210.1</name>
</gene>
<evidence type="ECO:0000313" key="2">
    <source>
        <dbReference type="EMBL" id="CCD54221.1"/>
    </source>
</evidence>
<feature type="region of interest" description="Disordered" evidence="1">
    <location>
        <begin position="1"/>
        <end position="112"/>
    </location>
</feature>
<dbReference type="EMBL" id="FQ790350">
    <property type="protein sequence ID" value="CCD54221.1"/>
    <property type="molecule type" value="Genomic_DNA"/>
</dbReference>
<feature type="compositionally biased region" description="Basic and acidic residues" evidence="1">
    <location>
        <begin position="25"/>
        <end position="37"/>
    </location>
</feature>
<accession>G2YRH3</accession>
<reference evidence="3" key="1">
    <citation type="journal article" date="2011" name="PLoS Genet.">
        <title>Genomic analysis of the necrotrophic fungal pathogens Sclerotinia sclerotiorum and Botrytis cinerea.</title>
        <authorList>
            <person name="Amselem J."/>
            <person name="Cuomo C.A."/>
            <person name="van Kan J.A."/>
            <person name="Viaud M."/>
            <person name="Benito E.P."/>
            <person name="Couloux A."/>
            <person name="Coutinho P.M."/>
            <person name="de Vries R.P."/>
            <person name="Dyer P.S."/>
            <person name="Fillinger S."/>
            <person name="Fournier E."/>
            <person name="Gout L."/>
            <person name="Hahn M."/>
            <person name="Kohn L."/>
            <person name="Lapalu N."/>
            <person name="Plummer K.M."/>
            <person name="Pradier J.M."/>
            <person name="Quevillon E."/>
            <person name="Sharon A."/>
            <person name="Simon A."/>
            <person name="ten Have A."/>
            <person name="Tudzynski B."/>
            <person name="Tudzynski P."/>
            <person name="Wincker P."/>
            <person name="Andrew M."/>
            <person name="Anthouard V."/>
            <person name="Beever R.E."/>
            <person name="Beffa R."/>
            <person name="Benoit I."/>
            <person name="Bouzid O."/>
            <person name="Brault B."/>
            <person name="Chen Z."/>
            <person name="Choquer M."/>
            <person name="Collemare J."/>
            <person name="Cotton P."/>
            <person name="Danchin E.G."/>
            <person name="Da Silva C."/>
            <person name="Gautier A."/>
            <person name="Giraud C."/>
            <person name="Giraud T."/>
            <person name="Gonzalez C."/>
            <person name="Grossetete S."/>
            <person name="Guldener U."/>
            <person name="Henrissat B."/>
            <person name="Howlett B.J."/>
            <person name="Kodira C."/>
            <person name="Kretschmer M."/>
            <person name="Lappartient A."/>
            <person name="Leroch M."/>
            <person name="Levis C."/>
            <person name="Mauceli E."/>
            <person name="Neuveglise C."/>
            <person name="Oeser B."/>
            <person name="Pearson M."/>
            <person name="Poulain J."/>
            <person name="Poussereau N."/>
            <person name="Quesneville H."/>
            <person name="Rascle C."/>
            <person name="Schumacher J."/>
            <person name="Segurens B."/>
            <person name="Sexton A."/>
            <person name="Silva E."/>
            <person name="Sirven C."/>
            <person name="Soanes D.M."/>
            <person name="Talbot N.J."/>
            <person name="Templeton M."/>
            <person name="Yandava C."/>
            <person name="Yarden O."/>
            <person name="Zeng Q."/>
            <person name="Rollins J.A."/>
            <person name="Lebrun M.H."/>
            <person name="Dickman M."/>
        </authorList>
    </citation>
    <scope>NUCLEOTIDE SEQUENCE [LARGE SCALE GENOMIC DNA]</scope>
    <source>
        <strain evidence="3">T4</strain>
    </source>
</reference>
<feature type="region of interest" description="Disordered" evidence="1">
    <location>
        <begin position="420"/>
        <end position="462"/>
    </location>
</feature>
<proteinExistence type="predicted"/>
<dbReference type="OrthoDB" id="5280838at2759"/>
<protein>
    <recommendedName>
        <fullName evidence="4">BTB domain-containing protein</fullName>
    </recommendedName>
</protein>
<feature type="compositionally biased region" description="Basic and acidic residues" evidence="1">
    <location>
        <begin position="95"/>
        <end position="107"/>
    </location>
</feature>
<dbReference type="STRING" id="999810.G2YRH3"/>
<dbReference type="eggNOG" id="ENOG502SVN5">
    <property type="taxonomic scope" value="Eukaryota"/>
</dbReference>
<dbReference type="PANTHER" id="PTHR38119:SF1">
    <property type="entry name" value="BTB DOMAIN-CONTAINING PROTEIN"/>
    <property type="match status" value="1"/>
</dbReference>
<dbReference type="HOGENOM" id="CLU_342293_0_0_1"/>
<sequence length="807" mass="90747">MPPKGRKQDQRVEVMPPKNSRKQFQRGEEVMQVDDPKNQAFKAQPVTNSKKRSNTVRPSIENGPIEIDSDDEQSRPSKKSCSGPAAPKLNNRAAKQKEPLLEARQESEESDSLEVIACPNLPPKKLLQPFADEDADVYIVLIPKNPKYTFRMHSHILKRASPWFAKQFQEVSVVEMNKGTAAIVTRDTGIKYRFELRFDDHLGYHALKRVGLTMYKEQPQAVFNRAISTNGYNHYSFSGNGSSNSLRSSLSLPQCDGSCDDIEMANTMGDHNASTGLDMVTLLPWPSKLSPTQDSINEIQENENVIKSEEDITTLFNSAELDLPAQNKTEEQVATPPTSPSKAEIGQNTDQTISHGPPVDTESQAPLADQKGSRADPDIKVEMGFKEQTFSLSLLEHKSPERQLEDLSNAGDKLNEQCRPVLQPDEMPPSRQVSPEEQLQDAISKENPVGPGTNPEEAQLAATSPLKQQFKAESIVETLSSNNIVTKTVDTTIEYANSNNSNQKPIDQQALLGKVGILDAYHSLFLCCYGWFPTISTADISAAMKQISTLVKVATLYHSLKIVRPHIVSSLFSHGRNLYSAIREDPPRFLILATKLQCALIFKEALIHIVGQYPSWPWPTKKSQMGPDLGKVVSMKFDDLQHMIFKVNGPLFQSCVVKDKLRVSINNLDRSNFDIWVIVQIWHDWFSQQLRHCTLVQHHEHRNVEKNMYRLISQGGDAYLKIDDVMAMIEPFRAGSEAREWGHWEKDQVEVQLRILKEYAAIRVKDLLENELMGETGGNAGEIEYLTCTKVGEHELPWVEAPFIIED</sequence>
<feature type="compositionally biased region" description="Basic and acidic residues" evidence="1">
    <location>
        <begin position="1"/>
        <end position="12"/>
    </location>
</feature>
<evidence type="ECO:0008006" key="4">
    <source>
        <dbReference type="Google" id="ProtNLM"/>
    </source>
</evidence>
<name>G2YRH3_BOTF4</name>
<organism evidence="2 3">
    <name type="scientific">Botryotinia fuckeliana (strain T4)</name>
    <name type="common">Noble rot fungus</name>
    <name type="synonym">Botrytis cinerea</name>
    <dbReference type="NCBI Taxonomy" id="999810"/>
    <lineage>
        <taxon>Eukaryota</taxon>
        <taxon>Fungi</taxon>
        <taxon>Dikarya</taxon>
        <taxon>Ascomycota</taxon>
        <taxon>Pezizomycotina</taxon>
        <taxon>Leotiomycetes</taxon>
        <taxon>Helotiales</taxon>
        <taxon>Sclerotiniaceae</taxon>
        <taxon>Botrytis</taxon>
    </lineage>
</organism>
<evidence type="ECO:0000313" key="3">
    <source>
        <dbReference type="Proteomes" id="UP000008177"/>
    </source>
</evidence>
<feature type="region of interest" description="Disordered" evidence="1">
    <location>
        <begin position="321"/>
        <end position="379"/>
    </location>
</feature>